<dbReference type="EMBL" id="MF547665">
    <property type="protein sequence ID" value="AUV57977.1"/>
    <property type="molecule type" value="Genomic_DNA"/>
</dbReference>
<dbReference type="SUPFAM" id="SSF52540">
    <property type="entry name" value="P-loop containing nucleoside triphosphate hydrolases"/>
    <property type="match status" value="1"/>
</dbReference>
<keyword evidence="1" id="KW-0175">Coiled coil</keyword>
<name>A0A2R2ZJM0_CLODI</name>
<evidence type="ECO:0000259" key="2">
    <source>
        <dbReference type="Pfam" id="PF13476"/>
    </source>
</evidence>
<dbReference type="GO" id="GO:0006302">
    <property type="term" value="P:double-strand break repair"/>
    <property type="evidence" value="ECO:0007669"/>
    <property type="project" value="InterPro"/>
</dbReference>
<reference evidence="3" key="1">
    <citation type="journal article" date="2018" name="Genome Biol. Evol.">
        <title>Two Groups of Cocirculating, Epidemic Clostridiodes difficile Strains Microdiversify through Different Mechanisms.</title>
        <authorList>
            <person name="Murillo T."/>
            <person name="Ramirez-Vargas G."/>
            <person name="Riedel T."/>
            <person name="Overmann J."/>
            <person name="Andersen J.M."/>
            <person name="Guzman-Verri C."/>
            <person name="Chaves-Olarte E."/>
            <person name="Rodriguez C."/>
        </authorList>
    </citation>
    <scope>NUCLEOTIDE SEQUENCE</scope>
    <source>
        <strain evidence="3">LIBA-2945</strain>
    </source>
</reference>
<dbReference type="GO" id="GO:0016887">
    <property type="term" value="F:ATP hydrolysis activity"/>
    <property type="evidence" value="ECO:0007669"/>
    <property type="project" value="InterPro"/>
</dbReference>
<organism evidence="3">
    <name type="scientific">Clostridioides difficile</name>
    <name type="common">Peptoclostridium difficile</name>
    <dbReference type="NCBI Taxonomy" id="1496"/>
    <lineage>
        <taxon>Bacteria</taxon>
        <taxon>Bacillati</taxon>
        <taxon>Bacillota</taxon>
        <taxon>Clostridia</taxon>
        <taxon>Peptostreptococcales</taxon>
        <taxon>Peptostreptococcaceae</taxon>
        <taxon>Clostridioides</taxon>
    </lineage>
</organism>
<feature type="coiled-coil region" evidence="1">
    <location>
        <begin position="346"/>
        <end position="387"/>
    </location>
</feature>
<proteinExistence type="predicted"/>
<feature type="domain" description="Rad50/SbcC-type AAA" evidence="2">
    <location>
        <begin position="18"/>
        <end position="260"/>
    </location>
</feature>
<gene>
    <name evidence="3" type="ORF">ProphageCTn5LIBA2945_00051</name>
</gene>
<dbReference type="Pfam" id="PF13476">
    <property type="entry name" value="AAA_23"/>
    <property type="match status" value="1"/>
</dbReference>
<sequence length="608" mass="69358">MAGFYIKKVIAKSATKGDASVSFGKGLTIIQGRSDSGKTCVANCIDFIFGGSVDKPFKETAKYDGVTMIVESNDRDGEVALHRNVGKNQVEVTSTIDGIDSGTYDVNYRKGAKNPPLNEVWLKLIGIEQETMIITNARFEKKRLTWRNLLRVFYLDENRIDDIDSIVEPKHRYMENTLFLSALLYLITGRTFTETDAQEKKEIKKARRKAVAEYVNRKIRDAAERKEQLEQDLHIFDGADVEAQIAQATAALQDTREKIDRALAESQIILSSILEAEERAAECDVLLTRYHRLAAQYKADIQRLSLIVEGEEAYHEVPQVTKCPYCEGTITPRKRISYIAASKVEMERTMAQLSGLEDTEKDVEERKKEIKAELDKFKRQRDALESKIKTELRPKESEQQNTVDAYKAYLRIASEIALIEAYATDFGNDLTALENEQKNDRTLEYHPKDYFGDDFATTMSEYAHSILKECNYYGLLQAHFNFTTFDIEVNGEDKGTSHGKGYRSYLNTVMIMMLRKYLALNAKFDPHIFIIDTPLHGFDDGVDDRMPDSMRAGLYRYFMNHQDEGQLIIIENLDHIPSLEYEKHGAVVETFGKGLIPGTRYGFLNDVK</sequence>
<dbReference type="InterPro" id="IPR027417">
    <property type="entry name" value="P-loop_NTPase"/>
</dbReference>
<accession>A0A2R2ZJM0</accession>
<dbReference type="Gene3D" id="3.40.50.300">
    <property type="entry name" value="P-loop containing nucleotide triphosphate hydrolases"/>
    <property type="match status" value="2"/>
</dbReference>
<evidence type="ECO:0000313" key="3">
    <source>
        <dbReference type="EMBL" id="AUV57977.1"/>
    </source>
</evidence>
<protein>
    <submittedName>
        <fullName evidence="3">ATPase</fullName>
    </submittedName>
</protein>
<dbReference type="InterPro" id="IPR038729">
    <property type="entry name" value="Rad50/SbcC_AAA"/>
</dbReference>
<feature type="coiled-coil region" evidence="1">
    <location>
        <begin position="212"/>
        <end position="265"/>
    </location>
</feature>
<evidence type="ECO:0000256" key="1">
    <source>
        <dbReference type="SAM" id="Coils"/>
    </source>
</evidence>
<dbReference type="AlphaFoldDB" id="A0A2R2ZJM0"/>